<keyword evidence="2" id="KW-1185">Reference proteome</keyword>
<protein>
    <submittedName>
        <fullName evidence="1">Uncharacterized protein</fullName>
    </submittedName>
</protein>
<proteinExistence type="predicted"/>
<evidence type="ECO:0000313" key="2">
    <source>
        <dbReference type="Proteomes" id="UP001054945"/>
    </source>
</evidence>
<dbReference type="EMBL" id="BPLR01019020">
    <property type="protein sequence ID" value="GIZ03986.1"/>
    <property type="molecule type" value="Genomic_DNA"/>
</dbReference>
<comment type="caution">
    <text evidence="1">The sequence shown here is derived from an EMBL/GenBank/DDBJ whole genome shotgun (WGS) entry which is preliminary data.</text>
</comment>
<evidence type="ECO:0000313" key="1">
    <source>
        <dbReference type="EMBL" id="GIZ03986.1"/>
    </source>
</evidence>
<organism evidence="1 2">
    <name type="scientific">Caerostris extrusa</name>
    <name type="common">Bark spider</name>
    <name type="synonym">Caerostris bankana</name>
    <dbReference type="NCBI Taxonomy" id="172846"/>
    <lineage>
        <taxon>Eukaryota</taxon>
        <taxon>Metazoa</taxon>
        <taxon>Ecdysozoa</taxon>
        <taxon>Arthropoda</taxon>
        <taxon>Chelicerata</taxon>
        <taxon>Arachnida</taxon>
        <taxon>Araneae</taxon>
        <taxon>Araneomorphae</taxon>
        <taxon>Entelegynae</taxon>
        <taxon>Araneoidea</taxon>
        <taxon>Araneidae</taxon>
        <taxon>Caerostris</taxon>
    </lineage>
</organism>
<dbReference type="Proteomes" id="UP001054945">
    <property type="component" value="Unassembled WGS sequence"/>
</dbReference>
<name>A0AAV4YC74_CAEEX</name>
<accession>A0AAV4YC74</accession>
<sequence>MNVPGLNTGLFVAWTEATCRTFPRSPRPGKTTKILYTLFYEIISKQQLQYAIHSNTLFDRVYRLIQQGREVTKSIESLHSCVPPTKCVVLVI</sequence>
<gene>
    <name evidence="1" type="ORF">CEXT_374111</name>
</gene>
<reference evidence="1 2" key="1">
    <citation type="submission" date="2021-06" db="EMBL/GenBank/DDBJ databases">
        <title>Caerostris extrusa draft genome.</title>
        <authorList>
            <person name="Kono N."/>
            <person name="Arakawa K."/>
        </authorList>
    </citation>
    <scope>NUCLEOTIDE SEQUENCE [LARGE SCALE GENOMIC DNA]</scope>
</reference>
<dbReference type="AlphaFoldDB" id="A0AAV4YC74"/>